<dbReference type="Proteomes" id="UP000054321">
    <property type="component" value="Unassembled WGS sequence"/>
</dbReference>
<accession>A0A0C3E3C1</accession>
<reference evidence="2 3" key="1">
    <citation type="submission" date="2014-04" db="EMBL/GenBank/DDBJ databases">
        <authorList>
            <consortium name="DOE Joint Genome Institute"/>
            <person name="Kuo A."/>
            <person name="Martino E."/>
            <person name="Perotto S."/>
            <person name="Kohler A."/>
            <person name="Nagy L.G."/>
            <person name="Floudas D."/>
            <person name="Copeland A."/>
            <person name="Barry K.W."/>
            <person name="Cichocki N."/>
            <person name="Veneault-Fourrey C."/>
            <person name="LaButti K."/>
            <person name="Lindquist E.A."/>
            <person name="Lipzen A."/>
            <person name="Lundell T."/>
            <person name="Morin E."/>
            <person name="Murat C."/>
            <person name="Sun H."/>
            <person name="Tunlid A."/>
            <person name="Henrissat B."/>
            <person name="Grigoriev I.V."/>
            <person name="Hibbett D.S."/>
            <person name="Martin F."/>
            <person name="Nordberg H.P."/>
            <person name="Cantor M.N."/>
            <person name="Hua S.X."/>
        </authorList>
    </citation>
    <scope>NUCLEOTIDE SEQUENCE [LARGE SCALE GENOMIC DNA]</scope>
    <source>
        <strain evidence="2 3">Zn</strain>
    </source>
</reference>
<reference evidence="3" key="2">
    <citation type="submission" date="2015-01" db="EMBL/GenBank/DDBJ databases">
        <title>Evolutionary Origins and Diversification of the Mycorrhizal Mutualists.</title>
        <authorList>
            <consortium name="DOE Joint Genome Institute"/>
            <consortium name="Mycorrhizal Genomics Consortium"/>
            <person name="Kohler A."/>
            <person name="Kuo A."/>
            <person name="Nagy L.G."/>
            <person name="Floudas D."/>
            <person name="Copeland A."/>
            <person name="Barry K.W."/>
            <person name="Cichocki N."/>
            <person name="Veneault-Fourrey C."/>
            <person name="LaButti K."/>
            <person name="Lindquist E.A."/>
            <person name="Lipzen A."/>
            <person name="Lundell T."/>
            <person name="Morin E."/>
            <person name="Murat C."/>
            <person name="Riley R."/>
            <person name="Ohm R."/>
            <person name="Sun H."/>
            <person name="Tunlid A."/>
            <person name="Henrissat B."/>
            <person name="Grigoriev I.V."/>
            <person name="Hibbett D.S."/>
            <person name="Martin F."/>
        </authorList>
    </citation>
    <scope>NUCLEOTIDE SEQUENCE [LARGE SCALE GENOMIC DNA]</scope>
    <source>
        <strain evidence="3">Zn</strain>
    </source>
</reference>
<organism evidence="2 3">
    <name type="scientific">Oidiodendron maius (strain Zn)</name>
    <dbReference type="NCBI Taxonomy" id="913774"/>
    <lineage>
        <taxon>Eukaryota</taxon>
        <taxon>Fungi</taxon>
        <taxon>Dikarya</taxon>
        <taxon>Ascomycota</taxon>
        <taxon>Pezizomycotina</taxon>
        <taxon>Leotiomycetes</taxon>
        <taxon>Leotiomycetes incertae sedis</taxon>
        <taxon>Myxotrichaceae</taxon>
        <taxon>Oidiodendron</taxon>
    </lineage>
</organism>
<name>A0A0C3E3C1_OIDMZ</name>
<evidence type="ECO:0000313" key="2">
    <source>
        <dbReference type="EMBL" id="KIN08853.1"/>
    </source>
</evidence>
<protein>
    <submittedName>
        <fullName evidence="2">Uncharacterized protein</fullName>
    </submittedName>
</protein>
<dbReference type="STRING" id="913774.A0A0C3E3C1"/>
<dbReference type="EMBL" id="KN832870">
    <property type="protein sequence ID" value="KIN08853.1"/>
    <property type="molecule type" value="Genomic_DNA"/>
</dbReference>
<dbReference type="HOGENOM" id="CLU_006083_0_0_1"/>
<dbReference type="AlphaFoldDB" id="A0A0C3E3C1"/>
<evidence type="ECO:0000256" key="1">
    <source>
        <dbReference type="SAM" id="MobiDB-lite"/>
    </source>
</evidence>
<feature type="compositionally biased region" description="Pro residues" evidence="1">
    <location>
        <begin position="73"/>
        <end position="86"/>
    </location>
</feature>
<feature type="region of interest" description="Disordered" evidence="1">
    <location>
        <begin position="1"/>
        <end position="98"/>
    </location>
</feature>
<dbReference type="OrthoDB" id="3432067at2759"/>
<gene>
    <name evidence="2" type="ORF">OIDMADRAFT_175550</name>
</gene>
<proteinExistence type="predicted"/>
<sequence length="989" mass="112211">MPGGRPRKYADAAAAKAGGKVRAIERRAERKAAQENGGIKTEGGYRFILEDINQWTTTREPPHASPSQSPSPVKDPSPSPLPPSPPRTDINGSDIPSLDAFGRLTLEPAVAVADQRPPRDHPDGASACSTGQTAQPDERDDDYSARLSDVFIDFGGELRAGLHSTTGAVDDPDATIVIEDAWSLPPPSGPIPEGAGGQPAVVTLSRSARHLIDQLSHPHTCSREHHALLLHNHLHKVQNHRHTNAACGSVADLQQLIDPTLPRNSYIPDVLGRNDVTIAGRYTYLNDRPADPLVFSDEHMLSGRFRTLYEGRENDSTKPQNVCLHLHTSSRLKRRPTSTVDIDSASGFATSLAVFRNGLDWVMKPHRVRNMSSNIHGVRLSTESEGPHGDARRSSVPVHEVPHMHLGTGVGLFKIEAYALFPRIRDRASNFLLDSEEELWYDEIWMPALIHTMPGDGLQEMPMSWRAAVARSKAKGLESYSTEETTFYSRQRLLSIILQPQYLHEIWLEVSRRLAADVQKYHIFQDCRLFLNSKGLKMQLKSNSWLGLSRSWNRLWDVTIDPAHIDQSSFWLDIGRQLTPPDQGREGGSDDAAQFAPETYLWRRCCLNSYIRQRRQGHPKSDLRVDVYQSASFHDVLSVTLTPSPKSAEHVEGFRYSQFYMKDNVNFIAEKTTLFANSDVESLALDPNFVKATTRNSGSPKPLSARRLTRAYLAGKVRAHSSLQEARIRSFAAREDHRLSLDLWSQVFPVLIQQEQEETMFSDVPAELEEPFFMIPSSAYFGVLYGQMNKFCLGFEYMLSRVDDEYTAWEDTQAAIIFFRSLQRSFSTSIVQQEPALWKDRWRRQIGPDKPPTTHQGLNIGALSARTGFGWFSPLFDWGSWRLKDPYVPLVLQENPRLLRHYQVHRVSLRDKHSIFMRLQLVERWWQKYGSTPGFRLAIIEYLCGLCIAQFRRDVWAYLLWKRAVSREHKLHLMNEDVPLCHHVLYFLT</sequence>
<feature type="compositionally biased region" description="Basic and acidic residues" evidence="1">
    <location>
        <begin position="22"/>
        <end position="33"/>
    </location>
</feature>
<feature type="region of interest" description="Disordered" evidence="1">
    <location>
        <begin position="112"/>
        <end position="141"/>
    </location>
</feature>
<keyword evidence="3" id="KW-1185">Reference proteome</keyword>
<dbReference type="InParanoid" id="A0A0C3E3C1"/>
<feature type="compositionally biased region" description="Low complexity" evidence="1">
    <location>
        <begin position="11"/>
        <end position="21"/>
    </location>
</feature>
<evidence type="ECO:0000313" key="3">
    <source>
        <dbReference type="Proteomes" id="UP000054321"/>
    </source>
</evidence>